<keyword evidence="10 12" id="KW-0472">Membrane</keyword>
<dbReference type="PANTHER" id="PTHR48438:SF1">
    <property type="entry name" value="ALPHA-(1,3)-FUCOSYLTRANSFERASE C-RELATED"/>
    <property type="match status" value="1"/>
</dbReference>
<keyword evidence="11" id="KW-0325">Glycoprotein</keyword>
<dbReference type="SUPFAM" id="SSF53756">
    <property type="entry name" value="UDP-Glycosyltransferase/glycogen phosphorylase"/>
    <property type="match status" value="1"/>
</dbReference>
<keyword evidence="16" id="KW-1185">Reference proteome</keyword>
<dbReference type="FunFam" id="3.40.50.11660:FF:000015">
    <property type="entry name" value="Predicted protein"/>
    <property type="match status" value="1"/>
</dbReference>
<dbReference type="Pfam" id="PF00852">
    <property type="entry name" value="Glyco_transf_10"/>
    <property type="match status" value="1"/>
</dbReference>
<comment type="similarity">
    <text evidence="3 12">Belongs to the glycosyltransferase 10 family.</text>
</comment>
<dbReference type="UniPathway" id="UPA00378"/>
<evidence type="ECO:0000256" key="13">
    <source>
        <dbReference type="SAM" id="MobiDB-lite"/>
    </source>
</evidence>
<evidence type="ECO:0000256" key="1">
    <source>
        <dbReference type="ARBA" id="ARBA00004447"/>
    </source>
</evidence>
<keyword evidence="4 12" id="KW-0328">Glycosyltransferase</keyword>
<dbReference type="OrthoDB" id="427096at2759"/>
<dbReference type="InterPro" id="IPR031481">
    <property type="entry name" value="Glyco_tran_10_N"/>
</dbReference>
<evidence type="ECO:0000313" key="16">
    <source>
        <dbReference type="Proteomes" id="UP000025227"/>
    </source>
</evidence>
<dbReference type="GO" id="GO:0032580">
    <property type="term" value="C:Golgi cisterna membrane"/>
    <property type="evidence" value="ECO:0007669"/>
    <property type="project" value="UniProtKB-SubCell"/>
</dbReference>
<feature type="transmembrane region" description="Helical" evidence="12">
    <location>
        <begin position="35"/>
        <end position="54"/>
    </location>
</feature>
<keyword evidence="9 12" id="KW-0333">Golgi apparatus</keyword>
<comment type="pathway">
    <text evidence="2">Protein modification; protein glycosylation.</text>
</comment>
<dbReference type="Proteomes" id="UP000025227">
    <property type="component" value="Unplaced"/>
</dbReference>
<keyword evidence="6 12" id="KW-0812">Transmembrane</keyword>
<dbReference type="InterPro" id="IPR055270">
    <property type="entry name" value="Glyco_tran_10_C"/>
</dbReference>
<evidence type="ECO:0000256" key="11">
    <source>
        <dbReference type="ARBA" id="ARBA00023180"/>
    </source>
</evidence>
<dbReference type="WBParaSite" id="HCON_00062650-00001">
    <property type="protein sequence ID" value="HCON_00062650-00001"/>
    <property type="gene ID" value="HCON_00062650"/>
</dbReference>
<evidence type="ECO:0000256" key="6">
    <source>
        <dbReference type="ARBA" id="ARBA00022692"/>
    </source>
</evidence>
<proteinExistence type="inferred from homology"/>
<dbReference type="EC" id="2.4.1.-" evidence="12"/>
<evidence type="ECO:0000256" key="5">
    <source>
        <dbReference type="ARBA" id="ARBA00022679"/>
    </source>
</evidence>
<evidence type="ECO:0000256" key="10">
    <source>
        <dbReference type="ARBA" id="ARBA00023136"/>
    </source>
</evidence>
<reference evidence="17" key="1">
    <citation type="submission" date="2020-12" db="UniProtKB">
        <authorList>
            <consortium name="WormBaseParasite"/>
        </authorList>
    </citation>
    <scope>IDENTIFICATION</scope>
    <source>
        <strain evidence="17">MHco3</strain>
    </source>
</reference>
<accession>A0A7I4Y7J6</accession>
<dbReference type="OMA" id="AERLECH"/>
<evidence type="ECO:0000256" key="3">
    <source>
        <dbReference type="ARBA" id="ARBA00008919"/>
    </source>
</evidence>
<feature type="domain" description="Fucosyltransferase N-terminal" evidence="15">
    <location>
        <begin position="151"/>
        <end position="244"/>
    </location>
</feature>
<evidence type="ECO:0000256" key="2">
    <source>
        <dbReference type="ARBA" id="ARBA00004922"/>
    </source>
</evidence>
<comment type="subcellular location">
    <subcellularLocation>
        <location evidence="1 12">Golgi apparatus</location>
        <location evidence="1 12">Golgi stack membrane</location>
        <topology evidence="1 12">Single-pass type II membrane protein</topology>
    </subcellularLocation>
</comment>
<evidence type="ECO:0000259" key="14">
    <source>
        <dbReference type="Pfam" id="PF00852"/>
    </source>
</evidence>
<evidence type="ECO:0000313" key="17">
    <source>
        <dbReference type="WBParaSite" id="HCON_00062650-00001"/>
    </source>
</evidence>
<dbReference type="InterPro" id="IPR038577">
    <property type="entry name" value="GT10-like_C_sf"/>
</dbReference>
<evidence type="ECO:0000256" key="9">
    <source>
        <dbReference type="ARBA" id="ARBA00023034"/>
    </source>
</evidence>
<evidence type="ECO:0000256" key="12">
    <source>
        <dbReference type="RuleBase" id="RU003832"/>
    </source>
</evidence>
<feature type="region of interest" description="Disordered" evidence="13">
    <location>
        <begin position="92"/>
        <end position="114"/>
    </location>
</feature>
<evidence type="ECO:0000259" key="15">
    <source>
        <dbReference type="Pfam" id="PF17039"/>
    </source>
</evidence>
<name>A0A7I4Y7J6_HAECO</name>
<feature type="compositionally biased region" description="Polar residues" evidence="13">
    <location>
        <begin position="95"/>
        <end position="106"/>
    </location>
</feature>
<keyword evidence="7" id="KW-0735">Signal-anchor</keyword>
<protein>
    <recommendedName>
        <fullName evidence="12">Fucosyltransferase</fullName>
        <ecNumber evidence="12">2.4.1.-</ecNumber>
    </recommendedName>
</protein>
<evidence type="ECO:0000256" key="7">
    <source>
        <dbReference type="ARBA" id="ARBA00022968"/>
    </source>
</evidence>
<dbReference type="AlphaFoldDB" id="A0A7I4Y7J6"/>
<keyword evidence="8 12" id="KW-1133">Transmembrane helix</keyword>
<feature type="domain" description="Fucosyltransferase C-terminal" evidence="14">
    <location>
        <begin position="266"/>
        <end position="448"/>
    </location>
</feature>
<evidence type="ECO:0000256" key="4">
    <source>
        <dbReference type="ARBA" id="ARBA00022676"/>
    </source>
</evidence>
<dbReference type="PANTHER" id="PTHR48438">
    <property type="entry name" value="ALPHA-(1,3)-FUCOSYLTRANSFERASE C-RELATED"/>
    <property type="match status" value="1"/>
</dbReference>
<feature type="region of interest" description="Disordered" evidence="13">
    <location>
        <begin position="464"/>
        <end position="483"/>
    </location>
</feature>
<dbReference type="Gene3D" id="3.40.50.11660">
    <property type="entry name" value="Glycosyl transferase family 10, C-terminal domain"/>
    <property type="match status" value="1"/>
</dbReference>
<dbReference type="GO" id="GO:0008417">
    <property type="term" value="F:fucosyltransferase activity"/>
    <property type="evidence" value="ECO:0007669"/>
    <property type="project" value="InterPro"/>
</dbReference>
<dbReference type="InterPro" id="IPR001503">
    <property type="entry name" value="Glyco_trans_10"/>
</dbReference>
<sequence>MKGRYLLVPTHRRLRAPVQIARWRMPTVSILLAKWKWLIVGCLAVYCVVLYWPLSGYIRKENYVGRSIIPRFIRPRIEEKWTTEAFQLRPADLETPSTEQTSNSNRSGEKPKAYKFAPRGRPAFFVEEVLSNSGISLAERLECHANRTAPPKVILSWNAGHNQDNLDGCPEWNCKLTSNRKEMSNADAVLMARQDPTFKRRNDQYIVFFSQESPVNYRFEVPFPDYFNMSLGFRHDTPTSSPYGYTVKLAPSSRPQGELVSMSRVNGKTKGAAWFVSHCGTNSKREVYVQDLTKFFPVDIYGRCGRLNCARGGKCENMLDKDYHFYVAFENSICKDYITEKLWNQGYQRDIVPLVLKRSLVEPFVPPNSFIAADDFNNTEDLATYLHYLMKNKTAYAEYFAWRREYKVVFLNGKYHDALERPWGFCQLCRLLWEKPRPTFSIGDFKAWWDQSCEPDGALVERLVQPELATPPNNSSRKRLAKS</sequence>
<organism evidence="16 17">
    <name type="scientific">Haemonchus contortus</name>
    <name type="common">Barber pole worm</name>
    <dbReference type="NCBI Taxonomy" id="6289"/>
    <lineage>
        <taxon>Eukaryota</taxon>
        <taxon>Metazoa</taxon>
        <taxon>Ecdysozoa</taxon>
        <taxon>Nematoda</taxon>
        <taxon>Chromadorea</taxon>
        <taxon>Rhabditida</taxon>
        <taxon>Rhabditina</taxon>
        <taxon>Rhabditomorpha</taxon>
        <taxon>Strongyloidea</taxon>
        <taxon>Trichostrongylidae</taxon>
        <taxon>Haemonchus</taxon>
    </lineage>
</organism>
<keyword evidence="5 12" id="KW-0808">Transferase</keyword>
<evidence type="ECO:0000256" key="8">
    <source>
        <dbReference type="ARBA" id="ARBA00022989"/>
    </source>
</evidence>
<dbReference type="Pfam" id="PF17039">
    <property type="entry name" value="Glyco_tran_10_N"/>
    <property type="match status" value="1"/>
</dbReference>